<protein>
    <submittedName>
        <fullName evidence="2">NUDIX hydrolase</fullName>
    </submittedName>
</protein>
<accession>A0ABW8NE01</accession>
<evidence type="ECO:0000313" key="2">
    <source>
        <dbReference type="EMBL" id="MFK4751186.1"/>
    </source>
</evidence>
<dbReference type="CDD" id="cd04511">
    <property type="entry name" value="NUDIX_Hydrolase"/>
    <property type="match status" value="1"/>
</dbReference>
<dbReference type="PROSITE" id="PS51462">
    <property type="entry name" value="NUDIX"/>
    <property type="match status" value="1"/>
</dbReference>
<dbReference type="SUPFAM" id="SSF55811">
    <property type="entry name" value="Nudix"/>
    <property type="match status" value="1"/>
</dbReference>
<dbReference type="Gene3D" id="3.90.79.10">
    <property type="entry name" value="Nucleoside Triphosphate Pyrophosphohydrolase"/>
    <property type="match status" value="1"/>
</dbReference>
<dbReference type="InterPro" id="IPR000086">
    <property type="entry name" value="NUDIX_hydrolase_dom"/>
</dbReference>
<organism evidence="2 3">
    <name type="scientific">Oceanobacter antarcticus</name>
    <dbReference type="NCBI Taxonomy" id="3133425"/>
    <lineage>
        <taxon>Bacteria</taxon>
        <taxon>Pseudomonadati</taxon>
        <taxon>Pseudomonadota</taxon>
        <taxon>Gammaproteobacteria</taxon>
        <taxon>Oceanospirillales</taxon>
        <taxon>Oceanospirillaceae</taxon>
        <taxon>Oceanobacter</taxon>
    </lineage>
</organism>
<reference evidence="2 3" key="1">
    <citation type="submission" date="2024-03" db="EMBL/GenBank/DDBJ databases">
        <title>High-quality draft genome sequence of Oceanobacter sp. wDCs-4.</title>
        <authorList>
            <person name="Dong C."/>
        </authorList>
    </citation>
    <scope>NUCLEOTIDE SEQUENCE [LARGE SCALE GENOMIC DNA]</scope>
    <source>
        <strain evidence="3">wDCs-4</strain>
    </source>
</reference>
<dbReference type="InterPro" id="IPR015797">
    <property type="entry name" value="NUDIX_hydrolase-like_dom_sf"/>
</dbReference>
<name>A0ABW8NE01_9GAMM</name>
<dbReference type="InterPro" id="IPR029401">
    <property type="entry name" value="Nudix_N"/>
</dbReference>
<comment type="caution">
    <text evidence="2">The sequence shown here is derived from an EMBL/GenBank/DDBJ whole genome shotgun (WGS) entry which is preliminary data.</text>
</comment>
<feature type="domain" description="Nudix hydrolase" evidence="1">
    <location>
        <begin position="36"/>
        <end position="159"/>
    </location>
</feature>
<evidence type="ECO:0000259" key="1">
    <source>
        <dbReference type="PROSITE" id="PS51462"/>
    </source>
</evidence>
<keyword evidence="3" id="KW-1185">Reference proteome</keyword>
<dbReference type="GO" id="GO:0016787">
    <property type="term" value="F:hydrolase activity"/>
    <property type="evidence" value="ECO:0007669"/>
    <property type="project" value="UniProtKB-KW"/>
</dbReference>
<gene>
    <name evidence="2" type="ORF">WG929_02085</name>
</gene>
<sequence>MKYCSQCASIIERRIPEGDNRERDICSVCNTIFYSNPRIVAGTLPVYQGKILLCKRAIEPRLGYWTLPGGFMENDEGTEQAALRETWEEAHAEVTITSLFSMISVTHISQVHVFFLADLPRPEFASGPESLQVELFAPADIPWQSLAFATVEQTLRRYLDNPNPPQPHIFNISRNQLSSE</sequence>
<dbReference type="Pfam" id="PF00293">
    <property type="entry name" value="NUDIX"/>
    <property type="match status" value="1"/>
</dbReference>
<keyword evidence="2" id="KW-0378">Hydrolase</keyword>
<dbReference type="Pfam" id="PF14803">
    <property type="entry name" value="Zn_ribbon_Nudix"/>
    <property type="match status" value="1"/>
</dbReference>
<dbReference type="PANTHER" id="PTHR43222">
    <property type="entry name" value="NUDIX HYDROLASE 23"/>
    <property type="match status" value="1"/>
</dbReference>
<evidence type="ECO:0000313" key="3">
    <source>
        <dbReference type="Proteomes" id="UP001620597"/>
    </source>
</evidence>
<dbReference type="RefSeq" id="WP_416204694.1">
    <property type="nucleotide sequence ID" value="NZ_JBBKTX010000002.1"/>
</dbReference>
<proteinExistence type="predicted"/>
<dbReference type="PANTHER" id="PTHR43222:SF2">
    <property type="entry name" value="NUDIX HYDROLASE 23, CHLOROPLASTIC"/>
    <property type="match status" value="1"/>
</dbReference>
<dbReference type="EMBL" id="JBBKTX010000002">
    <property type="protein sequence ID" value="MFK4751186.1"/>
    <property type="molecule type" value="Genomic_DNA"/>
</dbReference>
<dbReference type="Gene3D" id="2.20.70.10">
    <property type="match status" value="1"/>
</dbReference>
<dbReference type="Proteomes" id="UP001620597">
    <property type="component" value="Unassembled WGS sequence"/>
</dbReference>